<feature type="non-terminal residue" evidence="2">
    <location>
        <position position="1"/>
    </location>
</feature>
<keyword evidence="1" id="KW-0472">Membrane</keyword>
<evidence type="ECO:0000313" key="3">
    <source>
        <dbReference type="Proteomes" id="UP001154282"/>
    </source>
</evidence>
<evidence type="ECO:0000256" key="1">
    <source>
        <dbReference type="SAM" id="Phobius"/>
    </source>
</evidence>
<dbReference type="EMBL" id="CAMGYJ010000007">
    <property type="protein sequence ID" value="CAI0445013.1"/>
    <property type="molecule type" value="Genomic_DNA"/>
</dbReference>
<keyword evidence="1" id="KW-0812">Transmembrane</keyword>
<keyword evidence="1" id="KW-1133">Transmembrane helix</keyword>
<feature type="transmembrane region" description="Helical" evidence="1">
    <location>
        <begin position="12"/>
        <end position="30"/>
    </location>
</feature>
<proteinExistence type="predicted"/>
<organism evidence="2 3">
    <name type="scientific">Linum tenue</name>
    <dbReference type="NCBI Taxonomy" id="586396"/>
    <lineage>
        <taxon>Eukaryota</taxon>
        <taxon>Viridiplantae</taxon>
        <taxon>Streptophyta</taxon>
        <taxon>Embryophyta</taxon>
        <taxon>Tracheophyta</taxon>
        <taxon>Spermatophyta</taxon>
        <taxon>Magnoliopsida</taxon>
        <taxon>eudicotyledons</taxon>
        <taxon>Gunneridae</taxon>
        <taxon>Pentapetalae</taxon>
        <taxon>rosids</taxon>
        <taxon>fabids</taxon>
        <taxon>Malpighiales</taxon>
        <taxon>Linaceae</taxon>
        <taxon>Linum</taxon>
    </lineage>
</organism>
<comment type="caution">
    <text evidence="2">The sequence shown here is derived from an EMBL/GenBank/DDBJ whole genome shotgun (WGS) entry which is preliminary data.</text>
</comment>
<reference evidence="2" key="1">
    <citation type="submission" date="2022-08" db="EMBL/GenBank/DDBJ databases">
        <authorList>
            <person name="Gutierrez-Valencia J."/>
        </authorList>
    </citation>
    <scope>NUCLEOTIDE SEQUENCE</scope>
</reference>
<protein>
    <submittedName>
        <fullName evidence="2">Uncharacterized protein</fullName>
    </submittedName>
</protein>
<evidence type="ECO:0000313" key="2">
    <source>
        <dbReference type="EMBL" id="CAI0445013.1"/>
    </source>
</evidence>
<accession>A0AAV0ME52</accession>
<feature type="non-terminal residue" evidence="2">
    <location>
        <position position="70"/>
    </location>
</feature>
<dbReference type="AlphaFoldDB" id="A0AAV0ME52"/>
<gene>
    <name evidence="2" type="ORF">LITE_LOCUS28361</name>
</gene>
<sequence length="70" mass="7908">YHPPLARPFPPTFNLSIASFLPLQFIYLLFYGPTVESLVVEELKAGRSASSSGRSACYRHSFNLFLFQLP</sequence>
<dbReference type="Proteomes" id="UP001154282">
    <property type="component" value="Unassembled WGS sequence"/>
</dbReference>
<keyword evidence="3" id="KW-1185">Reference proteome</keyword>
<name>A0AAV0ME52_9ROSI</name>